<gene>
    <name evidence="1" type="ORF">CN694_09195</name>
</gene>
<name>A0AB73RFT8_9BACI</name>
<evidence type="ECO:0000313" key="2">
    <source>
        <dbReference type="Proteomes" id="UP000220435"/>
    </source>
</evidence>
<protein>
    <submittedName>
        <fullName evidence="1">Uncharacterized protein</fullName>
    </submittedName>
</protein>
<reference evidence="1 2" key="1">
    <citation type="submission" date="2017-09" db="EMBL/GenBank/DDBJ databases">
        <title>Large-scale bioinformatics analysis of Bacillus genomes uncovers conserved roles of natural products in bacterial physiology.</title>
        <authorList>
            <consortium name="Agbiome Team Llc"/>
            <person name="Bleich R.M."/>
            <person name="Kirk G.J."/>
            <person name="Santa Maria K.C."/>
            <person name="Allen S.E."/>
            <person name="Farag S."/>
            <person name="Shank E.A."/>
            <person name="Bowers A."/>
        </authorList>
    </citation>
    <scope>NUCLEOTIDE SEQUENCE [LARGE SCALE GENOMIC DNA]</scope>
    <source>
        <strain evidence="1 2">AFS000414</strain>
    </source>
</reference>
<sequence>MAKFSSKDRIQAVKRYLEGTEGVFLLTKYMTVVDIDPLNKSIICTDAFYNNMTLILLMQNKTRATPQLRTALVLFFEPYTLT</sequence>
<dbReference type="EMBL" id="NUFG01000006">
    <property type="protein sequence ID" value="PEK25527.1"/>
    <property type="molecule type" value="Genomic_DNA"/>
</dbReference>
<proteinExistence type="predicted"/>
<evidence type="ECO:0000313" key="1">
    <source>
        <dbReference type="EMBL" id="PEK25527.1"/>
    </source>
</evidence>
<dbReference type="Proteomes" id="UP000220435">
    <property type="component" value="Unassembled WGS sequence"/>
</dbReference>
<accession>A0AB73RFT8</accession>
<comment type="caution">
    <text evidence="1">The sequence shown here is derived from an EMBL/GenBank/DDBJ whole genome shotgun (WGS) entry which is preliminary data.</text>
</comment>
<dbReference type="AlphaFoldDB" id="A0AB73RFT8"/>
<organism evidence="1 2">
    <name type="scientific">Bacillus wiedmannii</name>
    <dbReference type="NCBI Taxonomy" id="1890302"/>
    <lineage>
        <taxon>Bacteria</taxon>
        <taxon>Bacillati</taxon>
        <taxon>Bacillota</taxon>
        <taxon>Bacilli</taxon>
        <taxon>Bacillales</taxon>
        <taxon>Bacillaceae</taxon>
        <taxon>Bacillus</taxon>
        <taxon>Bacillus cereus group</taxon>
    </lineage>
</organism>